<dbReference type="InterPro" id="IPR020472">
    <property type="entry name" value="WD40_PAC1"/>
</dbReference>
<gene>
    <name evidence="4" type="ORF">RFI_21962</name>
</gene>
<feature type="repeat" description="WD" evidence="3">
    <location>
        <begin position="260"/>
        <end position="286"/>
    </location>
</feature>
<dbReference type="Proteomes" id="UP000023152">
    <property type="component" value="Unassembled WGS sequence"/>
</dbReference>
<evidence type="ECO:0000313" key="5">
    <source>
        <dbReference type="Proteomes" id="UP000023152"/>
    </source>
</evidence>
<dbReference type="InterPro" id="IPR036322">
    <property type="entry name" value="WD40_repeat_dom_sf"/>
</dbReference>
<dbReference type="InterPro" id="IPR019775">
    <property type="entry name" value="WD40_repeat_CS"/>
</dbReference>
<feature type="repeat" description="WD" evidence="3">
    <location>
        <begin position="184"/>
        <end position="227"/>
    </location>
</feature>
<reference evidence="4 5" key="1">
    <citation type="journal article" date="2013" name="Curr. Biol.">
        <title>The Genome of the Foraminiferan Reticulomyxa filosa.</title>
        <authorList>
            <person name="Glockner G."/>
            <person name="Hulsmann N."/>
            <person name="Schleicher M."/>
            <person name="Noegel A.A."/>
            <person name="Eichinger L."/>
            <person name="Gallinger C."/>
            <person name="Pawlowski J."/>
            <person name="Sierra R."/>
            <person name="Euteneuer U."/>
            <person name="Pillet L."/>
            <person name="Moustafa A."/>
            <person name="Platzer M."/>
            <person name="Groth M."/>
            <person name="Szafranski K."/>
            <person name="Schliwa M."/>
        </authorList>
    </citation>
    <scope>NUCLEOTIDE SEQUENCE [LARGE SCALE GENOMIC DNA]</scope>
</reference>
<dbReference type="CDD" id="cd00200">
    <property type="entry name" value="WD40"/>
    <property type="match status" value="1"/>
</dbReference>
<evidence type="ECO:0000313" key="4">
    <source>
        <dbReference type="EMBL" id="ETO15401.1"/>
    </source>
</evidence>
<evidence type="ECO:0000256" key="3">
    <source>
        <dbReference type="PROSITE-ProRule" id="PRU00221"/>
    </source>
</evidence>
<dbReference type="PANTHER" id="PTHR19848">
    <property type="entry name" value="WD40 REPEAT PROTEIN"/>
    <property type="match status" value="1"/>
</dbReference>
<dbReference type="SUPFAM" id="SSF50978">
    <property type="entry name" value="WD40 repeat-like"/>
    <property type="match status" value="1"/>
</dbReference>
<dbReference type="PROSITE" id="PS50082">
    <property type="entry name" value="WD_REPEATS_2"/>
    <property type="match status" value="6"/>
</dbReference>
<keyword evidence="5" id="KW-1185">Reference proteome</keyword>
<keyword evidence="2" id="KW-0677">Repeat</keyword>
<feature type="repeat" description="WD" evidence="3">
    <location>
        <begin position="137"/>
        <end position="183"/>
    </location>
</feature>
<dbReference type="PANTHER" id="PTHR19848:SF8">
    <property type="entry name" value="F-BOX AND WD REPEAT DOMAIN CONTAINING 7"/>
    <property type="match status" value="1"/>
</dbReference>
<dbReference type="Pfam" id="PF00400">
    <property type="entry name" value="WD40"/>
    <property type="match status" value="6"/>
</dbReference>
<dbReference type="PROSITE" id="PS00678">
    <property type="entry name" value="WD_REPEATS_1"/>
    <property type="match status" value="5"/>
</dbReference>
<dbReference type="PROSITE" id="PS50294">
    <property type="entry name" value="WD_REPEATS_REGION"/>
    <property type="match status" value="3"/>
</dbReference>
<accession>X6MP40</accession>
<evidence type="ECO:0000256" key="1">
    <source>
        <dbReference type="ARBA" id="ARBA00022574"/>
    </source>
</evidence>
<dbReference type="InterPro" id="IPR015943">
    <property type="entry name" value="WD40/YVTN_repeat-like_dom_sf"/>
</dbReference>
<organism evidence="4 5">
    <name type="scientific">Reticulomyxa filosa</name>
    <dbReference type="NCBI Taxonomy" id="46433"/>
    <lineage>
        <taxon>Eukaryota</taxon>
        <taxon>Sar</taxon>
        <taxon>Rhizaria</taxon>
        <taxon>Retaria</taxon>
        <taxon>Foraminifera</taxon>
        <taxon>Monothalamids</taxon>
        <taxon>Reticulomyxidae</taxon>
        <taxon>Reticulomyxa</taxon>
    </lineage>
</organism>
<feature type="repeat" description="WD" evidence="3">
    <location>
        <begin position="368"/>
        <end position="394"/>
    </location>
</feature>
<evidence type="ECO:0000256" key="2">
    <source>
        <dbReference type="ARBA" id="ARBA00022737"/>
    </source>
</evidence>
<name>X6MP40_RETFI</name>
<dbReference type="InterPro" id="IPR001680">
    <property type="entry name" value="WD40_rpt"/>
</dbReference>
<sequence length="443" mass="50518">MKKVVKMDNENSTLKQQLLQRHEDIRNLNSHQVKYKAKEKIILEKDTEITRYQEKIDEQKEKEHGEMLVKSKSKQLPTLNFDTFRSSKLLKTFNGHSSYVYSIDHSTFDGKQFLCSGSADNTVRVWDIENGKQIQSFNKHSNEVICTKFSSYHYINNRNVVCSSSSDQTIRFWDIQDDKQLQVFSEHTRGVCGIDFSLFSGGRYLCSGSHDKTIRLWDIKTSKSLHVLKGHTDTVWCTTFSPSQFRNNDNRSDAGIIGGNGYTICSGSYDNTVRLWDVETLKQLIIFRGHEGTVNNVQYSPYDSEISGSANTILSSSSDKSIRLWDVRSRQQIQLFRGHTGSVYVAEYSPYINSSSSLIDWIKGEVGNSNVICSGSLDETIRFWDIRSAKELHTFTGNSNDGAILCLKFFTSHKKDQNKQDTNSKNNSHLYYGSIKGTINILG</sequence>
<dbReference type="Gene3D" id="2.130.10.10">
    <property type="entry name" value="YVTN repeat-like/Quinoprotein amine dehydrogenase"/>
    <property type="match status" value="2"/>
</dbReference>
<comment type="caution">
    <text evidence="4">The sequence shown here is derived from an EMBL/GenBank/DDBJ whole genome shotgun (WGS) entry which is preliminary data.</text>
</comment>
<dbReference type="PRINTS" id="PR00320">
    <property type="entry name" value="GPROTEINBRPT"/>
</dbReference>
<dbReference type="SMART" id="SM00320">
    <property type="entry name" value="WD40"/>
    <property type="match status" value="7"/>
</dbReference>
<dbReference type="OrthoDB" id="2161379at2759"/>
<proteinExistence type="predicted"/>
<feature type="repeat" description="WD" evidence="3">
    <location>
        <begin position="93"/>
        <end position="136"/>
    </location>
</feature>
<dbReference type="AlphaFoldDB" id="X6MP40"/>
<feature type="repeat" description="WD" evidence="3">
    <location>
        <begin position="287"/>
        <end position="335"/>
    </location>
</feature>
<protein>
    <submittedName>
        <fullName evidence="4">WD-40 repeat-containing protein</fullName>
    </submittedName>
</protein>
<dbReference type="EMBL" id="ASPP01019162">
    <property type="protein sequence ID" value="ETO15401.1"/>
    <property type="molecule type" value="Genomic_DNA"/>
</dbReference>
<keyword evidence="1 3" id="KW-0853">WD repeat</keyword>